<evidence type="ECO:0000256" key="7">
    <source>
        <dbReference type="ARBA" id="ARBA00022989"/>
    </source>
</evidence>
<dbReference type="FunFam" id="1.20.58.340:FF:000004">
    <property type="entry name" value="Magnesium transport protein CorA"/>
    <property type="match status" value="1"/>
</dbReference>
<evidence type="ECO:0000313" key="17">
    <source>
        <dbReference type="Proteomes" id="UP000178666"/>
    </source>
</evidence>
<dbReference type="GO" id="GO:0050897">
    <property type="term" value="F:cobalt ion binding"/>
    <property type="evidence" value="ECO:0007669"/>
    <property type="project" value="TreeGrafter"/>
</dbReference>
<dbReference type="Gene3D" id="1.20.58.340">
    <property type="entry name" value="Magnesium transport protein CorA, transmembrane region"/>
    <property type="match status" value="2"/>
</dbReference>
<evidence type="ECO:0000256" key="5">
    <source>
        <dbReference type="ARBA" id="ARBA00022692"/>
    </source>
</evidence>
<dbReference type="GO" id="GO:0015087">
    <property type="term" value="F:cobalt ion transmembrane transporter activity"/>
    <property type="evidence" value="ECO:0007669"/>
    <property type="project" value="TreeGrafter"/>
</dbReference>
<feature type="compositionally biased region" description="Basic and acidic residues" evidence="12">
    <location>
        <begin position="1"/>
        <end position="26"/>
    </location>
</feature>
<dbReference type="Gene3D" id="3.30.460.20">
    <property type="entry name" value="CorA soluble domain-like"/>
    <property type="match status" value="1"/>
</dbReference>
<dbReference type="GO" id="GO:0005886">
    <property type="term" value="C:plasma membrane"/>
    <property type="evidence" value="ECO:0007669"/>
    <property type="project" value="UniProtKB-SubCell"/>
</dbReference>
<dbReference type="PANTHER" id="PTHR46494">
    <property type="entry name" value="CORA FAMILY METAL ION TRANSPORTER (EUROFUNG)"/>
    <property type="match status" value="1"/>
</dbReference>
<feature type="transmembrane region" description="Helical" evidence="13">
    <location>
        <begin position="338"/>
        <end position="358"/>
    </location>
</feature>
<dbReference type="PANTHER" id="PTHR46494:SF1">
    <property type="entry name" value="CORA FAMILY METAL ION TRANSPORTER (EUROFUNG)"/>
    <property type="match status" value="1"/>
</dbReference>
<dbReference type="Pfam" id="PF01544">
    <property type="entry name" value="CorA"/>
    <property type="match status" value="1"/>
</dbReference>
<evidence type="ECO:0000256" key="8">
    <source>
        <dbReference type="ARBA" id="ARBA00023065"/>
    </source>
</evidence>
<dbReference type="GO" id="GO:0015095">
    <property type="term" value="F:magnesium ion transmembrane transporter activity"/>
    <property type="evidence" value="ECO:0007669"/>
    <property type="project" value="TreeGrafter"/>
</dbReference>
<dbReference type="GO" id="GO:0000287">
    <property type="term" value="F:magnesium ion binding"/>
    <property type="evidence" value="ECO:0007669"/>
    <property type="project" value="TreeGrafter"/>
</dbReference>
<organism evidence="14 16">
    <name type="scientific">Acidipropionibacterium acidipropionici</name>
    <dbReference type="NCBI Taxonomy" id="1748"/>
    <lineage>
        <taxon>Bacteria</taxon>
        <taxon>Bacillati</taxon>
        <taxon>Actinomycetota</taxon>
        <taxon>Actinomycetes</taxon>
        <taxon>Propionibacteriales</taxon>
        <taxon>Propionibacteriaceae</taxon>
        <taxon>Acidipropionibacterium</taxon>
    </lineage>
</organism>
<dbReference type="SUPFAM" id="SSF144083">
    <property type="entry name" value="Magnesium transport protein CorA, transmembrane region"/>
    <property type="match status" value="1"/>
</dbReference>
<keyword evidence="9 13" id="KW-0472">Membrane</keyword>
<keyword evidence="3" id="KW-0813">Transport</keyword>
<evidence type="ECO:0000256" key="6">
    <source>
        <dbReference type="ARBA" id="ARBA00022842"/>
    </source>
</evidence>
<comment type="subcellular location">
    <subcellularLocation>
        <location evidence="1">Cell membrane</location>
        <topology evidence="1">Multi-pass membrane protein</topology>
    </subcellularLocation>
</comment>
<evidence type="ECO:0000256" key="4">
    <source>
        <dbReference type="ARBA" id="ARBA00022475"/>
    </source>
</evidence>
<keyword evidence="5 13" id="KW-0812">Transmembrane</keyword>
<keyword evidence="6" id="KW-0460">Magnesium</keyword>
<protein>
    <submittedName>
        <fullName evidence="14">Magnesium transporter</fullName>
    </submittedName>
</protein>
<comment type="catalytic activity">
    <reaction evidence="10">
        <text>Mg(2+)(in) = Mg(2+)(out)</text>
        <dbReference type="Rhea" id="RHEA:29827"/>
        <dbReference type="ChEBI" id="CHEBI:18420"/>
    </reaction>
</comment>
<feature type="compositionally biased region" description="Polar residues" evidence="12">
    <location>
        <begin position="34"/>
        <end position="49"/>
    </location>
</feature>
<evidence type="ECO:0000313" key="16">
    <source>
        <dbReference type="Proteomes" id="UP000075221"/>
    </source>
</evidence>
<evidence type="ECO:0000313" key="14">
    <source>
        <dbReference type="EMBL" id="AMS06709.1"/>
    </source>
</evidence>
<evidence type="ECO:0000256" key="3">
    <source>
        <dbReference type="ARBA" id="ARBA00022448"/>
    </source>
</evidence>
<evidence type="ECO:0000256" key="13">
    <source>
        <dbReference type="SAM" id="Phobius"/>
    </source>
</evidence>
<comment type="function">
    <text evidence="11">Mediates influx of magnesium ions. Alternates between open and closed states. Activated by low cytoplasmic Mg(2+) levels. Inactive when cytoplasmic Mg(2+) levels are high.</text>
</comment>
<comment type="similarity">
    <text evidence="2">Belongs to the CorA metal ion transporter (MIT) (TC 1.A.35) family.</text>
</comment>
<keyword evidence="7 13" id="KW-1133">Transmembrane helix</keyword>
<evidence type="ECO:0000313" key="15">
    <source>
        <dbReference type="EMBL" id="AOZ45497.1"/>
    </source>
</evidence>
<name>A0AAC8YHR5_9ACTN</name>
<dbReference type="InterPro" id="IPR045863">
    <property type="entry name" value="CorA_TM1_TM2"/>
</dbReference>
<dbReference type="RefSeq" id="WP_062820481.1">
    <property type="nucleotide sequence ID" value="NZ_CP014352.1"/>
</dbReference>
<sequence>MTEHQNGKELSRRFMDRIGRREREPAAARPPHPSVTTTGVEGDDLQTSHAAGPDLCQDEVDKALGFAERDSQRLAIIEYDHPTPDQILHLASEWELHPLLVEDLLKAGQRPKLERYREVLFVVTRLATYLDAQEDVEVTEFHVLSRHNAVVIIRQGRTREPIESFGEITHSPKLLQFGTEGILYSFLDLAVDGYMRVLRGVEVDREQIERQVFDGDPSVTERIYRLNREIIDLQQAAGPLREVLSDLHGGFSKYRTQEELQTYLQDVDDHLARVNTRIDDLRSGMNQILDVNSILVTQQQNEDMKKISGWAAVVVGPTLIGSIYGMNFDVMPELHWRFGYVYSLVLMVVVAAVIWLFFKRKKWM</sequence>
<accession>A0AAC8YHR5</accession>
<evidence type="ECO:0000256" key="10">
    <source>
        <dbReference type="ARBA" id="ARBA00034269"/>
    </source>
</evidence>
<dbReference type="InterPro" id="IPR045861">
    <property type="entry name" value="CorA_cytoplasmic_dom"/>
</dbReference>
<evidence type="ECO:0000256" key="12">
    <source>
        <dbReference type="SAM" id="MobiDB-lite"/>
    </source>
</evidence>
<proteinExistence type="inferred from homology"/>
<evidence type="ECO:0000256" key="9">
    <source>
        <dbReference type="ARBA" id="ARBA00023136"/>
    </source>
</evidence>
<evidence type="ECO:0000256" key="1">
    <source>
        <dbReference type="ARBA" id="ARBA00004651"/>
    </source>
</evidence>
<dbReference type="Proteomes" id="UP000178666">
    <property type="component" value="Chromosome"/>
</dbReference>
<dbReference type="AlphaFoldDB" id="A0AAC8YHR5"/>
<reference evidence="14 16" key="2">
    <citation type="submission" date="2016-02" db="EMBL/GenBank/DDBJ databases">
        <title>Complete Genome Sequence of Propionibacterium acidipropionici ATCC 55737.</title>
        <authorList>
            <person name="Luna Flores C.H."/>
            <person name="Nielsen L.K."/>
            <person name="Marcellin E."/>
        </authorList>
    </citation>
    <scope>NUCLEOTIDE SEQUENCE [LARGE SCALE GENOMIC DNA]</scope>
    <source>
        <strain evidence="14 16">ATCC 55737</strain>
    </source>
</reference>
<dbReference type="Proteomes" id="UP000075221">
    <property type="component" value="Chromosome"/>
</dbReference>
<evidence type="ECO:0000256" key="11">
    <source>
        <dbReference type="ARBA" id="ARBA00045497"/>
    </source>
</evidence>
<gene>
    <name evidence="15" type="ORF">A8L58_00860</name>
    <name evidence="14" type="ORF">AXH35_15920</name>
</gene>
<dbReference type="CDD" id="cd12830">
    <property type="entry name" value="MtCorA-like"/>
    <property type="match status" value="1"/>
</dbReference>
<keyword evidence="8" id="KW-0406">Ion transport</keyword>
<keyword evidence="4" id="KW-1003">Cell membrane</keyword>
<keyword evidence="17" id="KW-1185">Reference proteome</keyword>
<evidence type="ECO:0000256" key="2">
    <source>
        <dbReference type="ARBA" id="ARBA00009765"/>
    </source>
</evidence>
<dbReference type="EMBL" id="CP015970">
    <property type="protein sequence ID" value="AOZ45497.1"/>
    <property type="molecule type" value="Genomic_DNA"/>
</dbReference>
<feature type="transmembrane region" description="Helical" evidence="13">
    <location>
        <begin position="307"/>
        <end position="326"/>
    </location>
</feature>
<reference evidence="15 17" key="1">
    <citation type="journal article" date="2016" name="Plant Dis.">
        <title>Improved production of propionic acid using genome shuffling.</title>
        <authorList>
            <person name="Luna-Flores C.H."/>
            <person name="Palfreyman R.W."/>
            <person name="Kromer J.O."/>
            <person name="Nielsen L.K."/>
            <person name="Marcellin E."/>
        </authorList>
    </citation>
    <scope>NUCLEOTIDE SEQUENCE [LARGE SCALE GENOMIC DNA]</scope>
    <source>
        <strain evidence="15 17">F3E8</strain>
    </source>
</reference>
<feature type="region of interest" description="Disordered" evidence="12">
    <location>
        <begin position="1"/>
        <end position="54"/>
    </location>
</feature>
<dbReference type="EMBL" id="CP014352">
    <property type="protein sequence ID" value="AMS06709.1"/>
    <property type="molecule type" value="Genomic_DNA"/>
</dbReference>
<dbReference type="SUPFAM" id="SSF143865">
    <property type="entry name" value="CorA soluble domain-like"/>
    <property type="match status" value="1"/>
</dbReference>
<dbReference type="InterPro" id="IPR002523">
    <property type="entry name" value="MgTranspt_CorA/ZnTranspt_ZntB"/>
</dbReference>